<feature type="domain" description="EF-hand" evidence="2">
    <location>
        <begin position="23"/>
        <end position="58"/>
    </location>
</feature>
<dbReference type="EMBL" id="CP030941">
    <property type="protein sequence ID" value="UUP18234.1"/>
    <property type="molecule type" value="Genomic_DNA"/>
</dbReference>
<dbReference type="Gene3D" id="1.10.238.10">
    <property type="entry name" value="EF-hand"/>
    <property type="match status" value="1"/>
</dbReference>
<reference evidence="3 4" key="1">
    <citation type="submission" date="2018-07" db="EMBL/GenBank/DDBJ databases">
        <title>Genome sequence of Nitratireductor thuwali#1536.</title>
        <authorList>
            <person name="Michoud G."/>
            <person name="Merlino G."/>
            <person name="Sefrji F.O."/>
            <person name="Daffonchio D."/>
        </authorList>
    </citation>
    <scope>NUCLEOTIDE SEQUENCE [LARGE SCALE GENOMIC DNA]</scope>
    <source>
        <strain evidence="4">Nit1536</strain>
    </source>
</reference>
<protein>
    <recommendedName>
        <fullName evidence="2">EF-hand domain-containing protein</fullName>
    </recommendedName>
</protein>
<dbReference type="InterPro" id="IPR011992">
    <property type="entry name" value="EF-hand-dom_pair"/>
</dbReference>
<dbReference type="Pfam" id="PF13202">
    <property type="entry name" value="EF-hand_5"/>
    <property type="match status" value="3"/>
</dbReference>
<evidence type="ECO:0000259" key="2">
    <source>
        <dbReference type="PROSITE" id="PS50222"/>
    </source>
</evidence>
<organism evidence="3 4">
    <name type="scientific">Nitratireductor thuwali</name>
    <dbReference type="NCBI Taxonomy" id="2267699"/>
    <lineage>
        <taxon>Bacteria</taxon>
        <taxon>Pseudomonadati</taxon>
        <taxon>Pseudomonadota</taxon>
        <taxon>Alphaproteobacteria</taxon>
        <taxon>Hyphomicrobiales</taxon>
        <taxon>Phyllobacteriaceae</taxon>
        <taxon>Nitratireductor</taxon>
    </lineage>
</organism>
<dbReference type="SUPFAM" id="SSF47473">
    <property type="entry name" value="EF-hand"/>
    <property type="match status" value="1"/>
</dbReference>
<evidence type="ECO:0000313" key="3">
    <source>
        <dbReference type="EMBL" id="UUP18234.1"/>
    </source>
</evidence>
<dbReference type="InterPro" id="IPR002048">
    <property type="entry name" value="EF_hand_dom"/>
</dbReference>
<feature type="chain" id="PRO_5047508860" description="EF-hand domain-containing protein" evidence="1">
    <location>
        <begin position="22"/>
        <end position="117"/>
    </location>
</feature>
<gene>
    <name evidence="3" type="ORF">NTH_02714</name>
</gene>
<dbReference type="PROSITE" id="PS50222">
    <property type="entry name" value="EF_HAND_2"/>
    <property type="match status" value="1"/>
</dbReference>
<feature type="signal peptide" evidence="1">
    <location>
        <begin position="1"/>
        <end position="21"/>
    </location>
</feature>
<sequence>MRKTVLAAAIALLTGAGLAAAQQAPAMHEAHLNQFDTNNDGGVSKEEYRVFMTGSFARLDGNGDGVLSQTETAEVLTPQQFAAIDANGDGHASRDEFLDQVMRDFAAADRGGDGHLK</sequence>
<proteinExistence type="predicted"/>
<dbReference type="Proteomes" id="UP001342418">
    <property type="component" value="Chromosome"/>
</dbReference>
<keyword evidence="4" id="KW-1185">Reference proteome</keyword>
<keyword evidence="1" id="KW-0732">Signal</keyword>
<accession>A0ABY5MLT4</accession>
<evidence type="ECO:0000313" key="4">
    <source>
        <dbReference type="Proteomes" id="UP001342418"/>
    </source>
</evidence>
<name>A0ABY5MLT4_9HYPH</name>
<evidence type="ECO:0000256" key="1">
    <source>
        <dbReference type="SAM" id="SignalP"/>
    </source>
</evidence>
<dbReference type="RefSeq" id="WP_338530485.1">
    <property type="nucleotide sequence ID" value="NZ_CP030941.1"/>
</dbReference>